<dbReference type="SUPFAM" id="SSF53822">
    <property type="entry name" value="Periplasmic binding protein-like I"/>
    <property type="match status" value="1"/>
</dbReference>
<evidence type="ECO:0000256" key="3">
    <source>
        <dbReference type="ARBA" id="ARBA00022729"/>
    </source>
</evidence>
<dbReference type="InterPro" id="IPR028081">
    <property type="entry name" value="Leu-bd"/>
</dbReference>
<dbReference type="GO" id="GO:0006865">
    <property type="term" value="P:amino acid transport"/>
    <property type="evidence" value="ECO:0007669"/>
    <property type="project" value="UniProtKB-KW"/>
</dbReference>
<keyword evidence="2" id="KW-0813">Transport</keyword>
<dbReference type="InterPro" id="IPR028082">
    <property type="entry name" value="Peripla_BP_I"/>
</dbReference>
<evidence type="ECO:0000256" key="4">
    <source>
        <dbReference type="ARBA" id="ARBA00022970"/>
    </source>
</evidence>
<name>A0A6M8BFF5_9CYAN</name>
<feature type="region of interest" description="Disordered" evidence="5">
    <location>
        <begin position="1"/>
        <end position="34"/>
    </location>
</feature>
<dbReference type="PANTHER" id="PTHR30483:SF6">
    <property type="entry name" value="PERIPLASMIC BINDING PROTEIN OF ABC TRANSPORTER FOR NATURAL AMINO ACIDS"/>
    <property type="match status" value="1"/>
</dbReference>
<feature type="compositionally biased region" description="Low complexity" evidence="5">
    <location>
        <begin position="1"/>
        <end position="32"/>
    </location>
</feature>
<dbReference type="Proteomes" id="UP000505210">
    <property type="component" value="Chromosome"/>
</dbReference>
<evidence type="ECO:0000259" key="6">
    <source>
        <dbReference type="Pfam" id="PF13458"/>
    </source>
</evidence>
<dbReference type="AlphaFoldDB" id="A0A6M8BFF5"/>
<feature type="domain" description="Leucine-binding protein" evidence="6">
    <location>
        <begin position="88"/>
        <end position="410"/>
    </location>
</feature>
<dbReference type="EMBL" id="CP053661">
    <property type="protein sequence ID" value="QKD84962.1"/>
    <property type="molecule type" value="Genomic_DNA"/>
</dbReference>
<dbReference type="InterPro" id="IPR000709">
    <property type="entry name" value="Leu_Ile_Val-bd"/>
</dbReference>
<evidence type="ECO:0000256" key="5">
    <source>
        <dbReference type="SAM" id="MobiDB-lite"/>
    </source>
</evidence>
<organism evidence="7 8">
    <name type="scientific">Thermoleptolyngbya sichuanensis A183</name>
    <dbReference type="NCBI Taxonomy" id="2737172"/>
    <lineage>
        <taxon>Bacteria</taxon>
        <taxon>Bacillati</taxon>
        <taxon>Cyanobacteriota</taxon>
        <taxon>Cyanophyceae</taxon>
        <taxon>Oculatellales</taxon>
        <taxon>Oculatellaceae</taxon>
        <taxon>Thermoleptolyngbya</taxon>
        <taxon>Thermoleptolyngbya sichuanensis</taxon>
    </lineage>
</organism>
<evidence type="ECO:0000313" key="8">
    <source>
        <dbReference type="Proteomes" id="UP000505210"/>
    </source>
</evidence>
<proteinExistence type="inferred from homology"/>
<keyword evidence="8" id="KW-1185">Reference proteome</keyword>
<gene>
    <name evidence="7" type="ORF">HPC62_14220</name>
</gene>
<dbReference type="Gene3D" id="3.40.50.2300">
    <property type="match status" value="2"/>
</dbReference>
<protein>
    <submittedName>
        <fullName evidence="7">ABC transporter substrate-binding protein</fullName>
    </submittedName>
</protein>
<comment type="similarity">
    <text evidence="1">Belongs to the leucine-binding protein family.</text>
</comment>
<dbReference type="InterPro" id="IPR051010">
    <property type="entry name" value="BCAA_transport"/>
</dbReference>
<evidence type="ECO:0000256" key="1">
    <source>
        <dbReference type="ARBA" id="ARBA00010062"/>
    </source>
</evidence>
<accession>A0A6M8BFF5</accession>
<reference evidence="7 8" key="1">
    <citation type="submission" date="2020-05" db="EMBL/GenBank/DDBJ databases">
        <title>Complete genome sequence of of a novel Thermoleptolyngbya strain isolated from hot springs of Ganzi, Sichuan China.</title>
        <authorList>
            <person name="Tang J."/>
            <person name="Daroch M."/>
            <person name="Li L."/>
            <person name="Waleron K."/>
            <person name="Waleron M."/>
            <person name="Waleron M."/>
        </authorList>
    </citation>
    <scope>NUCLEOTIDE SEQUENCE [LARGE SCALE GENOMIC DNA]</scope>
    <source>
        <strain evidence="7 8">PKUAC-SCTA183</strain>
    </source>
</reference>
<dbReference type="Pfam" id="PF13458">
    <property type="entry name" value="Peripla_BP_6"/>
    <property type="match status" value="1"/>
</dbReference>
<dbReference type="CDD" id="cd06346">
    <property type="entry name" value="PBP1_ABC_ligand_binding-like"/>
    <property type="match status" value="1"/>
</dbReference>
<sequence>MKRFTSFKSAKSRSANSANPTETTTPKFKTLTHPGALANGSGTLGLRWLGRGGAIALLLATAACQPPTPTSSTSSPAASPATGGSGALKLGTLLPVTGDLAQYGQPMQDSVGFLVETVNACGGVMGQPVQLVSEDDQTDPAAGASGMTKLAEVDRVGAVVGAAASSVSSAAVDIAVRNQVVQISPSSTSPVFTERAKKGEFNGFWLRTAPPDTFQGDALAQLANQEGIKTIAILAINNDYGNGLVQSFVPAFKALGGTVVNESNPTKYAPNATSFDSEVGSAFGSKPDAVLIIAYPESGSIILKAAQEQGFLDGTTKVLFTDGMKTDNLAELVGKTADGKFIVTGMMGTAPSAGGPGLNDFRDRYREKFNRDPQVYDPNSWDAAALLVLAAEAAKSGSGPAIKDSIRSVSNPPGEQTTDICTALALVREGKDVDFQGASGSLDFDEQGDVVGSYDVWTVNDAGQIEVKSTINVGG</sequence>
<dbReference type="PANTHER" id="PTHR30483">
    <property type="entry name" value="LEUCINE-SPECIFIC-BINDING PROTEIN"/>
    <property type="match status" value="1"/>
</dbReference>
<keyword evidence="4" id="KW-0029">Amino-acid transport</keyword>
<keyword evidence="3" id="KW-0732">Signal</keyword>
<evidence type="ECO:0000313" key="7">
    <source>
        <dbReference type="EMBL" id="QKD84962.1"/>
    </source>
</evidence>
<evidence type="ECO:0000256" key="2">
    <source>
        <dbReference type="ARBA" id="ARBA00022448"/>
    </source>
</evidence>
<dbReference type="KEGG" id="theu:HPC62_14220"/>
<dbReference type="PRINTS" id="PR00337">
    <property type="entry name" value="LEUILEVALBP"/>
</dbReference>